<gene>
    <name evidence="4" type="ORF">FK004_11810</name>
</gene>
<dbReference type="PANTHER" id="PTHR34978:SF3">
    <property type="entry name" value="SLR0241 PROTEIN"/>
    <property type="match status" value="1"/>
</dbReference>
<keyword evidence="2" id="KW-1133">Transmembrane helix</keyword>
<dbReference type="Proteomes" id="UP000244677">
    <property type="component" value="Chromosome"/>
</dbReference>
<keyword evidence="2" id="KW-0812">Transmembrane</keyword>
<dbReference type="CDD" id="cd07341">
    <property type="entry name" value="M56_BlaR1_MecR1_like"/>
    <property type="match status" value="1"/>
</dbReference>
<dbReference type="InterPro" id="IPR052173">
    <property type="entry name" value="Beta-lactam_resp_regulator"/>
</dbReference>
<dbReference type="InterPro" id="IPR008756">
    <property type="entry name" value="Peptidase_M56"/>
</dbReference>
<evidence type="ECO:0000256" key="2">
    <source>
        <dbReference type="SAM" id="Phobius"/>
    </source>
</evidence>
<dbReference type="OrthoDB" id="1522859at2"/>
<sequence length="763" mass="86256">METWFLYLIKSSALLTVFILAYYLLLRKETFFNSNRWFLLGGLLAAIVLPTLTFTHIVWTEPVVESPMAYELTALDVMTAVSPAKDTNAINWLYIAILIYCGGMLFFLGRFIRDSRSLFIVLQRNPFRQSGPFRLIDTPGVLSPFSFFNYIVFNAALFPPQELDNIIVHEKVHSRQYHSLDMIFAQLCCIVFWCNPLVWLYKKAIAQNLEFIADATAIKTISDAIAYQKTLLKVSTAHLCIPITNHFYQSLIKKRIVMLNQQKSNKARSWKYALVLPALVAYMLQFQVKVVAQEKESTLTTVSYSNTPVAAETIYDSWSISKDKTDKELKEYAESIKKEHAIVLRFSNIKRNDQREINAITIQYDTKKGETGTLKYGKGNKEFKGILIVFNQDNNQPHLSFVNMVDGKDPNMLTQALTLVSTSMANTQDTIGNRSSNGLPLTKSTQTKLKIESIKSLATDGKKTALILDGKLQPDSDAAFKALKPTEIKSITILKSDDNLKKYGVKELFIVTTENKSPEENSNYGWTYDSYNENGTEYLVVINGIQQTKGTKVKLPLDQEIISHKKLNPEEAENKYGKEGSNGAVEITTGPEKKATPDNGTALSSKNKDDANQKLTLRYSSTYKTTLQDIMTSTTTDYRKAAIFIDGKESTPKELEQLNPEDVEESSRYKSSESLGKKYGPKAPYGVILITTKKAKKEGRTGLLRLKTENVKPEVAQLQIDKKTYFEWYKAAARLKHSLTLKAPYENLRLKKNSATVQKSVIF</sequence>
<protein>
    <recommendedName>
        <fullName evidence="3">Peptidase M56 domain-containing protein</fullName>
    </recommendedName>
</protein>
<dbReference type="Pfam" id="PF05569">
    <property type="entry name" value="Peptidase_M56"/>
    <property type="match status" value="1"/>
</dbReference>
<dbReference type="AlphaFoldDB" id="A0A2S1LQD3"/>
<feature type="region of interest" description="Disordered" evidence="1">
    <location>
        <begin position="656"/>
        <end position="676"/>
    </location>
</feature>
<proteinExistence type="predicted"/>
<organism evidence="4 5">
    <name type="scientific">Flavobacterium kingsejongi</name>
    <dbReference type="NCBI Taxonomy" id="1678728"/>
    <lineage>
        <taxon>Bacteria</taxon>
        <taxon>Pseudomonadati</taxon>
        <taxon>Bacteroidota</taxon>
        <taxon>Flavobacteriia</taxon>
        <taxon>Flavobacteriales</taxon>
        <taxon>Flavobacteriaceae</taxon>
        <taxon>Flavobacterium</taxon>
    </lineage>
</organism>
<feature type="domain" description="Peptidase M56" evidence="3">
    <location>
        <begin position="135"/>
        <end position="259"/>
    </location>
</feature>
<name>A0A2S1LQD3_9FLAO</name>
<feature type="transmembrane region" description="Helical" evidence="2">
    <location>
        <begin position="183"/>
        <end position="201"/>
    </location>
</feature>
<dbReference type="RefSeq" id="WP_108737408.1">
    <property type="nucleotide sequence ID" value="NZ_CP020919.1"/>
</dbReference>
<dbReference type="EMBL" id="CP020919">
    <property type="protein sequence ID" value="AWG25856.1"/>
    <property type="molecule type" value="Genomic_DNA"/>
</dbReference>
<dbReference type="PANTHER" id="PTHR34978">
    <property type="entry name" value="POSSIBLE SENSOR-TRANSDUCER PROTEIN BLAR"/>
    <property type="match status" value="1"/>
</dbReference>
<evidence type="ECO:0000259" key="3">
    <source>
        <dbReference type="Pfam" id="PF05569"/>
    </source>
</evidence>
<evidence type="ECO:0000256" key="1">
    <source>
        <dbReference type="SAM" id="MobiDB-lite"/>
    </source>
</evidence>
<feature type="region of interest" description="Disordered" evidence="1">
    <location>
        <begin position="572"/>
        <end position="609"/>
    </location>
</feature>
<feature type="transmembrane region" description="Helical" evidence="2">
    <location>
        <begin position="92"/>
        <end position="112"/>
    </location>
</feature>
<keyword evidence="5" id="KW-1185">Reference proteome</keyword>
<evidence type="ECO:0000313" key="5">
    <source>
        <dbReference type="Proteomes" id="UP000244677"/>
    </source>
</evidence>
<reference evidence="4 5" key="1">
    <citation type="submission" date="2017-04" db="EMBL/GenBank/DDBJ databases">
        <title>Complete genome sequence of Flavobacterium kingsejong AJ004.</title>
        <authorList>
            <person name="Lee P.C."/>
        </authorList>
    </citation>
    <scope>NUCLEOTIDE SEQUENCE [LARGE SCALE GENOMIC DNA]</scope>
    <source>
        <strain evidence="4 5">AJ004</strain>
    </source>
</reference>
<keyword evidence="2" id="KW-0472">Membrane</keyword>
<dbReference type="KEGG" id="fki:FK004_11810"/>
<feature type="transmembrane region" description="Helical" evidence="2">
    <location>
        <begin position="37"/>
        <end position="59"/>
    </location>
</feature>
<feature type="transmembrane region" description="Helical" evidence="2">
    <location>
        <begin position="6"/>
        <end position="25"/>
    </location>
</feature>
<evidence type="ECO:0000313" key="4">
    <source>
        <dbReference type="EMBL" id="AWG25856.1"/>
    </source>
</evidence>
<accession>A0A2S1LQD3</accession>